<evidence type="ECO:0000259" key="9">
    <source>
        <dbReference type="PROSITE" id="PS50893"/>
    </source>
</evidence>
<name>A0A7G7GDN3_9BACT</name>
<keyword evidence="6" id="KW-0408">Iron</keyword>
<dbReference type="GO" id="GO:0005524">
    <property type="term" value="F:ATP binding"/>
    <property type="evidence" value="ECO:0007669"/>
    <property type="project" value="UniProtKB-KW"/>
</dbReference>
<keyword evidence="7" id="KW-0406">Ion transport</keyword>
<keyword evidence="3" id="KW-0410">Iron transport</keyword>
<dbReference type="PANTHER" id="PTHR42781:SF4">
    <property type="entry name" value="SPERMIDINE_PUTRESCINE IMPORT ATP-BINDING PROTEIN POTA"/>
    <property type="match status" value="1"/>
</dbReference>
<dbReference type="Gene3D" id="3.40.50.300">
    <property type="entry name" value="P-loop containing nucleotide triphosphate hydrolases"/>
    <property type="match status" value="1"/>
</dbReference>
<dbReference type="EMBL" id="CP055156">
    <property type="protein sequence ID" value="QNF35267.1"/>
    <property type="molecule type" value="Genomic_DNA"/>
</dbReference>
<evidence type="ECO:0000256" key="2">
    <source>
        <dbReference type="ARBA" id="ARBA00022475"/>
    </source>
</evidence>
<evidence type="ECO:0000256" key="4">
    <source>
        <dbReference type="ARBA" id="ARBA00022741"/>
    </source>
</evidence>
<keyword evidence="1" id="KW-0813">Transport</keyword>
<evidence type="ECO:0000256" key="8">
    <source>
        <dbReference type="ARBA" id="ARBA00023136"/>
    </source>
</evidence>
<dbReference type="Proteomes" id="UP000515237">
    <property type="component" value="Chromosome"/>
</dbReference>
<dbReference type="SMART" id="SM00382">
    <property type="entry name" value="AAA"/>
    <property type="match status" value="1"/>
</dbReference>
<evidence type="ECO:0000256" key="3">
    <source>
        <dbReference type="ARBA" id="ARBA00022496"/>
    </source>
</evidence>
<dbReference type="GO" id="GO:0015408">
    <property type="term" value="F:ABC-type ferric iron transporter activity"/>
    <property type="evidence" value="ECO:0007669"/>
    <property type="project" value="InterPro"/>
</dbReference>
<dbReference type="PROSITE" id="PS00211">
    <property type="entry name" value="ABC_TRANSPORTER_1"/>
    <property type="match status" value="1"/>
</dbReference>
<dbReference type="Pfam" id="PF00005">
    <property type="entry name" value="ABC_tran"/>
    <property type="match status" value="1"/>
</dbReference>
<sequence length="242" mass="27265">MLQVNNLTKTYAHHPVLDQVSLELPLGQVLAVLGRSGCGKTTLLKVIAGLLPAETGIVSWAGQNMDAVPARNREMVYLFQEPLLFPHLTVFENLAYGLRVRKETEIAVQQKVSRMLEELELQEHARRMPHQLSGGQRQRVSFGRAIIFLPRVLLLDEPFGNLDAQTRATMQTFFLRLAKNFKITALFVTHDVKEALLVGDQYAYMVAGKFQIYASKAAFMADPVTGVREELAFWQAQEQNII</sequence>
<keyword evidence="2" id="KW-1003">Cell membrane</keyword>
<gene>
    <name evidence="10" type="ORF">HUW51_22045</name>
</gene>
<protein>
    <submittedName>
        <fullName evidence="10">ABC transporter ATP-binding protein</fullName>
    </submittedName>
</protein>
<feature type="domain" description="ABC transporter" evidence="9">
    <location>
        <begin position="2"/>
        <end position="232"/>
    </location>
</feature>
<organism evidence="10 11">
    <name type="scientific">Adhaeribacter swui</name>
    <dbReference type="NCBI Taxonomy" id="2086471"/>
    <lineage>
        <taxon>Bacteria</taxon>
        <taxon>Pseudomonadati</taxon>
        <taxon>Bacteroidota</taxon>
        <taxon>Cytophagia</taxon>
        <taxon>Cytophagales</taxon>
        <taxon>Hymenobacteraceae</taxon>
        <taxon>Adhaeribacter</taxon>
    </lineage>
</organism>
<proteinExistence type="predicted"/>
<dbReference type="InterPro" id="IPR050093">
    <property type="entry name" value="ABC_SmlMolc_Importer"/>
</dbReference>
<dbReference type="SUPFAM" id="SSF52540">
    <property type="entry name" value="P-loop containing nucleoside triphosphate hydrolases"/>
    <property type="match status" value="1"/>
</dbReference>
<dbReference type="InterPro" id="IPR015853">
    <property type="entry name" value="ABC_transpr_FbpC"/>
</dbReference>
<dbReference type="PANTHER" id="PTHR42781">
    <property type="entry name" value="SPERMIDINE/PUTRESCINE IMPORT ATP-BINDING PROTEIN POTA"/>
    <property type="match status" value="1"/>
</dbReference>
<dbReference type="KEGG" id="aswu:HUW51_22045"/>
<accession>A0A7G7GDN3</accession>
<dbReference type="AlphaFoldDB" id="A0A7G7GDN3"/>
<evidence type="ECO:0000313" key="10">
    <source>
        <dbReference type="EMBL" id="QNF35267.1"/>
    </source>
</evidence>
<dbReference type="PROSITE" id="PS50893">
    <property type="entry name" value="ABC_TRANSPORTER_2"/>
    <property type="match status" value="1"/>
</dbReference>
<dbReference type="GO" id="GO:0016887">
    <property type="term" value="F:ATP hydrolysis activity"/>
    <property type="evidence" value="ECO:0007669"/>
    <property type="project" value="InterPro"/>
</dbReference>
<evidence type="ECO:0000256" key="5">
    <source>
        <dbReference type="ARBA" id="ARBA00022840"/>
    </source>
</evidence>
<dbReference type="InterPro" id="IPR027417">
    <property type="entry name" value="P-loop_NTPase"/>
</dbReference>
<keyword evidence="11" id="KW-1185">Reference proteome</keyword>
<dbReference type="GO" id="GO:0015697">
    <property type="term" value="P:quaternary ammonium group transport"/>
    <property type="evidence" value="ECO:0007669"/>
    <property type="project" value="UniProtKB-ARBA"/>
</dbReference>
<dbReference type="RefSeq" id="WP_185271758.1">
    <property type="nucleotide sequence ID" value="NZ_CP055156.1"/>
</dbReference>
<evidence type="ECO:0000256" key="6">
    <source>
        <dbReference type="ARBA" id="ARBA00023004"/>
    </source>
</evidence>
<reference evidence="10 11" key="1">
    <citation type="journal article" date="2018" name="Int. J. Syst. Evol. Microbiol.">
        <title>Adhaeribacter swui sp. nov., isolated from wet mud.</title>
        <authorList>
            <person name="Kim D.U."/>
            <person name="Kim K.W."/>
            <person name="Kang M.S."/>
            <person name="Kim J.Y."/>
            <person name="Jang J.H."/>
            <person name="Kim M.K."/>
        </authorList>
    </citation>
    <scope>NUCLEOTIDE SEQUENCE [LARGE SCALE GENOMIC DNA]</scope>
    <source>
        <strain evidence="10 11">KCTC 52873</strain>
    </source>
</reference>
<dbReference type="GO" id="GO:0016020">
    <property type="term" value="C:membrane"/>
    <property type="evidence" value="ECO:0007669"/>
    <property type="project" value="InterPro"/>
</dbReference>
<dbReference type="InterPro" id="IPR017871">
    <property type="entry name" value="ABC_transporter-like_CS"/>
</dbReference>
<dbReference type="CDD" id="cd03259">
    <property type="entry name" value="ABC_Carb_Solutes_like"/>
    <property type="match status" value="1"/>
</dbReference>
<dbReference type="InterPro" id="IPR003593">
    <property type="entry name" value="AAA+_ATPase"/>
</dbReference>
<evidence type="ECO:0000256" key="1">
    <source>
        <dbReference type="ARBA" id="ARBA00022448"/>
    </source>
</evidence>
<keyword evidence="4" id="KW-0547">Nucleotide-binding</keyword>
<dbReference type="InterPro" id="IPR003439">
    <property type="entry name" value="ABC_transporter-like_ATP-bd"/>
</dbReference>
<dbReference type="FunFam" id="3.40.50.300:FF:000425">
    <property type="entry name" value="Probable ABC transporter, ATP-binding subunit"/>
    <property type="match status" value="1"/>
</dbReference>
<evidence type="ECO:0000256" key="7">
    <source>
        <dbReference type="ARBA" id="ARBA00023065"/>
    </source>
</evidence>
<keyword evidence="5 10" id="KW-0067">ATP-binding</keyword>
<keyword evidence="8" id="KW-0472">Membrane</keyword>
<evidence type="ECO:0000313" key="11">
    <source>
        <dbReference type="Proteomes" id="UP000515237"/>
    </source>
</evidence>